<dbReference type="Proteomes" id="UP000011185">
    <property type="component" value="Unassembled WGS sequence"/>
</dbReference>
<dbReference type="AlphaFoldDB" id="L7JY82"/>
<evidence type="ECO:0000313" key="2">
    <source>
        <dbReference type="Proteomes" id="UP000011185"/>
    </source>
</evidence>
<proteinExistence type="predicted"/>
<protein>
    <submittedName>
        <fullName evidence="1">Uncharacterized protein</fullName>
    </submittedName>
</protein>
<keyword evidence="2" id="KW-1185">Reference proteome</keyword>
<reference evidence="1 2" key="1">
    <citation type="journal article" date="2012" name="PLoS Pathog.">
        <title>The genome of the obligate intracellular parasite Trachipleistophora hominis: new insights into microsporidian genome dynamics and reductive evolution.</title>
        <authorList>
            <person name="Heinz E."/>
            <person name="Williams T.A."/>
            <person name="Nakjang S."/>
            <person name="Noel C.J."/>
            <person name="Swan D.C."/>
            <person name="Goldberg A.V."/>
            <person name="Harris S.R."/>
            <person name="Weinmaier T."/>
            <person name="Markert S."/>
            <person name="Becher D."/>
            <person name="Bernhardt J."/>
            <person name="Dagan T."/>
            <person name="Hacker C."/>
            <person name="Lucocq J.M."/>
            <person name="Schweder T."/>
            <person name="Rattei T."/>
            <person name="Hall N."/>
            <person name="Hirt R.P."/>
            <person name="Embley T.M."/>
        </authorList>
    </citation>
    <scope>NUCLEOTIDE SEQUENCE [LARGE SCALE GENOMIC DNA]</scope>
</reference>
<dbReference type="HOGENOM" id="CLU_2607711_0_0_1"/>
<sequence>MVGMKNCQKISRRDTPIIENKNLSSIINGLAEIRCVIIQAFCRRSFDSNIVKIGVSEANMIYHVKQYFDEHLVIQCRHF</sequence>
<evidence type="ECO:0000313" key="1">
    <source>
        <dbReference type="EMBL" id="ELQ76394.1"/>
    </source>
</evidence>
<accession>L7JY82</accession>
<organism evidence="1 2">
    <name type="scientific">Trachipleistophora hominis</name>
    <name type="common">Microsporidian parasite</name>
    <dbReference type="NCBI Taxonomy" id="72359"/>
    <lineage>
        <taxon>Eukaryota</taxon>
        <taxon>Fungi</taxon>
        <taxon>Fungi incertae sedis</taxon>
        <taxon>Microsporidia</taxon>
        <taxon>Pleistophoridae</taxon>
        <taxon>Trachipleistophora</taxon>
    </lineage>
</organism>
<name>L7JY82_TRAHO</name>
<dbReference type="VEuPathDB" id="MicrosporidiaDB:THOM_0624"/>
<dbReference type="InParanoid" id="L7JY82"/>
<dbReference type="EMBL" id="JH993851">
    <property type="protein sequence ID" value="ELQ76394.1"/>
    <property type="molecule type" value="Genomic_DNA"/>
</dbReference>
<gene>
    <name evidence="1" type="ORF">THOM_0624</name>
</gene>